<comment type="caution">
    <text evidence="2">The sequence shown here is derived from an EMBL/GenBank/DDBJ whole genome shotgun (WGS) entry which is preliminary data.</text>
</comment>
<keyword evidence="1" id="KW-0472">Membrane</keyword>
<feature type="transmembrane region" description="Helical" evidence="1">
    <location>
        <begin position="27"/>
        <end position="45"/>
    </location>
</feature>
<accession>A0ABS5V2S8</accession>
<reference evidence="2 3" key="1">
    <citation type="submission" date="2021-05" db="EMBL/GenBank/DDBJ databases">
        <title>Shewanella sp. JM162201.</title>
        <authorList>
            <person name="Xu S."/>
            <person name="Li A."/>
        </authorList>
    </citation>
    <scope>NUCLEOTIDE SEQUENCE [LARGE SCALE GENOMIC DNA]</scope>
    <source>
        <strain evidence="2 3">JM162201</strain>
    </source>
</reference>
<protein>
    <submittedName>
        <fullName evidence="2">PepSY domain-containing protein</fullName>
    </submittedName>
</protein>
<gene>
    <name evidence="2" type="ORF">KJI95_06880</name>
</gene>
<organism evidence="2 3">
    <name type="scientific">Shewanella jiangmenensis</name>
    <dbReference type="NCBI Taxonomy" id="2837387"/>
    <lineage>
        <taxon>Bacteria</taxon>
        <taxon>Pseudomonadati</taxon>
        <taxon>Pseudomonadota</taxon>
        <taxon>Gammaproteobacteria</taxon>
        <taxon>Alteromonadales</taxon>
        <taxon>Shewanellaceae</taxon>
        <taxon>Shewanella</taxon>
    </lineage>
</organism>
<keyword evidence="3" id="KW-1185">Reference proteome</keyword>
<evidence type="ECO:0000313" key="2">
    <source>
        <dbReference type="EMBL" id="MBT1444248.1"/>
    </source>
</evidence>
<dbReference type="InterPro" id="IPR005625">
    <property type="entry name" value="PepSY-ass_TM"/>
</dbReference>
<evidence type="ECO:0000256" key="1">
    <source>
        <dbReference type="SAM" id="Phobius"/>
    </source>
</evidence>
<dbReference type="EMBL" id="JAHEPS010000002">
    <property type="protein sequence ID" value="MBT1444248.1"/>
    <property type="molecule type" value="Genomic_DNA"/>
</dbReference>
<name>A0ABS5V2S8_9GAMM</name>
<dbReference type="PANTHER" id="PTHR40115:SF1">
    <property type="entry name" value="INNER MEMBRANE PROTEIN WITH PEPSY TM HELIX"/>
    <property type="match status" value="1"/>
</dbReference>
<keyword evidence="1" id="KW-0812">Transmembrane</keyword>
<dbReference type="Pfam" id="PF03929">
    <property type="entry name" value="PepSY_TM"/>
    <property type="match status" value="1"/>
</dbReference>
<evidence type="ECO:0000313" key="3">
    <source>
        <dbReference type="Proteomes" id="UP001195903"/>
    </source>
</evidence>
<dbReference type="PANTHER" id="PTHR40115">
    <property type="entry name" value="INNER MEMBRANE PROTEIN WITH PEPSY TM HELIX"/>
    <property type="match status" value="1"/>
</dbReference>
<feature type="transmembrane region" description="Helical" evidence="1">
    <location>
        <begin position="225"/>
        <end position="249"/>
    </location>
</feature>
<sequence>MTKTSHKGAGSLAHQVRKQVRPWHKRLGVIGALFLLLLSITGVAINHSDGLSLGKAQVSQSWLLDYYGITAPAHAGRFGEFAVTDNLLWHDGKLLLEAKSTLLGATRRHNAIIAIDQGHLYLLSPDGTLQETQDSSVGLPTPIEALALEGSTTEASAQVWLRTDKGQYLADDELLEWRAATSLLPLNWLAPTPADSAVIDHARSAHLNWERVLLDLHSGRFFGPWAVWLWDLLALIFVLLSLSGLYIWWSQRPKKR</sequence>
<dbReference type="RefSeq" id="WP_214506445.1">
    <property type="nucleotide sequence ID" value="NZ_JAHEPS010000002.1"/>
</dbReference>
<proteinExistence type="predicted"/>
<keyword evidence="1" id="KW-1133">Transmembrane helix</keyword>
<dbReference type="Proteomes" id="UP001195903">
    <property type="component" value="Unassembled WGS sequence"/>
</dbReference>
<dbReference type="InterPro" id="IPR032307">
    <property type="entry name" value="PepSY_TM-like_2"/>
</dbReference>